<dbReference type="Proteomes" id="UP000821865">
    <property type="component" value="Chromosome 2"/>
</dbReference>
<comment type="caution">
    <text evidence="1">The sequence shown here is derived from an EMBL/GenBank/DDBJ whole genome shotgun (WGS) entry which is preliminary data.</text>
</comment>
<keyword evidence="2" id="KW-1185">Reference proteome</keyword>
<organism evidence="1 2">
    <name type="scientific">Dermacentor silvarum</name>
    <name type="common">Tick</name>
    <dbReference type="NCBI Taxonomy" id="543639"/>
    <lineage>
        <taxon>Eukaryota</taxon>
        <taxon>Metazoa</taxon>
        <taxon>Ecdysozoa</taxon>
        <taxon>Arthropoda</taxon>
        <taxon>Chelicerata</taxon>
        <taxon>Arachnida</taxon>
        <taxon>Acari</taxon>
        <taxon>Parasitiformes</taxon>
        <taxon>Ixodida</taxon>
        <taxon>Ixodoidea</taxon>
        <taxon>Ixodidae</taxon>
        <taxon>Rhipicephalinae</taxon>
        <taxon>Dermacentor</taxon>
    </lineage>
</organism>
<reference evidence="1" key="1">
    <citation type="submission" date="2020-05" db="EMBL/GenBank/DDBJ databases">
        <title>Large-scale comparative analyses of tick genomes elucidate their genetic diversity and vector capacities.</title>
        <authorList>
            <person name="Jia N."/>
            <person name="Wang J."/>
            <person name="Shi W."/>
            <person name="Du L."/>
            <person name="Sun Y."/>
            <person name="Zhan W."/>
            <person name="Jiang J."/>
            <person name="Wang Q."/>
            <person name="Zhang B."/>
            <person name="Ji P."/>
            <person name="Sakyi L.B."/>
            <person name="Cui X."/>
            <person name="Yuan T."/>
            <person name="Jiang B."/>
            <person name="Yang W."/>
            <person name="Lam T.T.-Y."/>
            <person name="Chang Q."/>
            <person name="Ding S."/>
            <person name="Wang X."/>
            <person name="Zhu J."/>
            <person name="Ruan X."/>
            <person name="Zhao L."/>
            <person name="Wei J."/>
            <person name="Que T."/>
            <person name="Du C."/>
            <person name="Cheng J."/>
            <person name="Dai P."/>
            <person name="Han X."/>
            <person name="Huang E."/>
            <person name="Gao Y."/>
            <person name="Liu J."/>
            <person name="Shao H."/>
            <person name="Ye R."/>
            <person name="Li L."/>
            <person name="Wei W."/>
            <person name="Wang X."/>
            <person name="Wang C."/>
            <person name="Yang T."/>
            <person name="Huo Q."/>
            <person name="Li W."/>
            <person name="Guo W."/>
            <person name="Chen H."/>
            <person name="Zhou L."/>
            <person name="Ni X."/>
            <person name="Tian J."/>
            <person name="Zhou Y."/>
            <person name="Sheng Y."/>
            <person name="Liu T."/>
            <person name="Pan Y."/>
            <person name="Xia L."/>
            <person name="Li J."/>
            <person name="Zhao F."/>
            <person name="Cao W."/>
        </authorList>
    </citation>
    <scope>NUCLEOTIDE SEQUENCE</scope>
    <source>
        <strain evidence="1">Dsil-2018</strain>
    </source>
</reference>
<evidence type="ECO:0000313" key="2">
    <source>
        <dbReference type="Proteomes" id="UP000821865"/>
    </source>
</evidence>
<sequence length="851" mass="94598">MTGSTHYPKGIDNSKGVQDAETREVINHRSTIAAACETGKEAPAEALPSTVEVAVIGGGAVGTSLTYHLARMGNPNVVLLEKSELTAGSTWHAAGLAALYNPGINMKRIHYDSINLFAALQLDTGRDLGFHRPGSIRLASDPIRMDEFRYQMQRQGWNKAPQKLITVDEIRQHVPFINLDKVLGGLYNPADGHIDPYSLTMAMASEAKRYGARIFQGTAVLGLRKDHKDNRWLVETSRGPVRAKHVVNCAGFWAHEVNALAGVDLPLVPIHHQYFITSSIPEVKNLKKEIPVLRHLEGGFYMRQERDGLLIGPYEHQDKMKICDDWVTNRVPPGFGKELFNPDLDRLTEHIESAMELVPALRTAEIRTTVSGPITYGIIHSGGAGRYLAEWMTKGEPPYDLVETDPGRFGKWATRSYLFSKSKETYGMNNSFTFPKEERWAGRPTERVSGIHDQLVERGAEMGFHAGWEQPAWFSQPGDVSGYHPSFRRSNWFEPMKRECRSVLDSVGVIDLTPFAKFEVTGKGASRFLDKLLANKLPAVNSINISHMLTPRGRVYAEVTVTRLEENRYFVITGSGSELHDFRQGCPEVQKHLWMDDHLRLWKMDDVKIDNVTDSVAALGIAGPHSANVLASLTDVPLSDDKFPFLHARQMSVSGIPVTAMRVSYTGELGWELYHDRKHTAALYNQLLRFGEPYDIKDFGTYALNSLRIEKGFRLWGADMTVDTNPFEAGLGPFVRMKKAADFIGKAALQQILSEGLSRKLVHLAVYAPDVDPEGNESVWCSDKVVGYTTSGTYGVQSQQSLAMAYLPMYLAIPGSEVQVELLGKLCSATVLPSAPVPVQVKRRKPPITSS</sequence>
<name>A0ACB8DFJ2_DERSI</name>
<accession>A0ACB8DFJ2</accession>
<evidence type="ECO:0000313" key="1">
    <source>
        <dbReference type="EMBL" id="KAH7966742.1"/>
    </source>
</evidence>
<dbReference type="EMBL" id="CM023471">
    <property type="protein sequence ID" value="KAH7966742.1"/>
    <property type="molecule type" value="Genomic_DNA"/>
</dbReference>
<protein>
    <submittedName>
        <fullName evidence="1">Uncharacterized protein</fullName>
    </submittedName>
</protein>
<gene>
    <name evidence="1" type="ORF">HPB49_019184</name>
</gene>
<proteinExistence type="predicted"/>